<evidence type="ECO:0000313" key="4">
    <source>
        <dbReference type="Proteomes" id="UP000475532"/>
    </source>
</evidence>
<keyword evidence="2" id="KW-0812">Transmembrane</keyword>
<keyword evidence="2" id="KW-0472">Membrane</keyword>
<reference evidence="3 4" key="1">
    <citation type="submission" date="2020-01" db="EMBL/GenBank/DDBJ databases">
        <title>Insect and environment-associated Actinomycetes.</title>
        <authorList>
            <person name="Currrie C."/>
            <person name="Chevrette M."/>
            <person name="Carlson C."/>
            <person name="Stubbendieck R."/>
            <person name="Wendt-Pienkowski E."/>
        </authorList>
    </citation>
    <scope>NUCLEOTIDE SEQUENCE [LARGE SCALE GENOMIC DNA]</scope>
    <source>
        <strain evidence="3 4">SID10258</strain>
    </source>
</reference>
<organism evidence="3 4">
    <name type="scientific">Actinomadura bangladeshensis</name>
    <dbReference type="NCBI Taxonomy" id="453573"/>
    <lineage>
        <taxon>Bacteria</taxon>
        <taxon>Bacillati</taxon>
        <taxon>Actinomycetota</taxon>
        <taxon>Actinomycetes</taxon>
        <taxon>Streptosporangiales</taxon>
        <taxon>Thermomonosporaceae</taxon>
        <taxon>Actinomadura</taxon>
    </lineage>
</organism>
<comment type="caution">
    <text evidence="3">The sequence shown here is derived from an EMBL/GenBank/DDBJ whole genome shotgun (WGS) entry which is preliminary data.</text>
</comment>
<dbReference type="AlphaFoldDB" id="A0A6L9QHY8"/>
<accession>A0A6L9QHY8</accession>
<evidence type="ECO:0000256" key="1">
    <source>
        <dbReference type="SAM" id="MobiDB-lite"/>
    </source>
</evidence>
<dbReference type="EMBL" id="JAAGLI010000567">
    <property type="protein sequence ID" value="NEA25121.1"/>
    <property type="molecule type" value="Genomic_DNA"/>
</dbReference>
<proteinExistence type="predicted"/>
<feature type="region of interest" description="Disordered" evidence="1">
    <location>
        <begin position="224"/>
        <end position="250"/>
    </location>
</feature>
<name>A0A6L9QHY8_9ACTN</name>
<evidence type="ECO:0000256" key="2">
    <source>
        <dbReference type="SAM" id="Phobius"/>
    </source>
</evidence>
<evidence type="ECO:0000313" key="3">
    <source>
        <dbReference type="EMBL" id="NEA25121.1"/>
    </source>
</evidence>
<keyword evidence="2" id="KW-1133">Transmembrane helix</keyword>
<evidence type="ECO:0008006" key="5">
    <source>
        <dbReference type="Google" id="ProtNLM"/>
    </source>
</evidence>
<gene>
    <name evidence="3" type="ORF">G3I70_21935</name>
</gene>
<protein>
    <recommendedName>
        <fullName evidence="5">DUF3558 domain-containing protein</fullName>
    </recommendedName>
</protein>
<sequence length="270" mass="27978">MQLSDGSRPEFLASEQELDGSARVVEDVAAEVPEPEARRRWSGSRRRWAAGAGAVALVAGGVGWGVHAASGEDEPARFTSMPEPCSLVPGEILERYVPLSDPPVPDNDAKSAGERYAACSWAERPGLAGVQASRRLDVSVRLHLKGVAPAKAEYDAAWSGARTMEGTSKGAPGSLRAEAPVLLRVGDQAFTQHLTLTSPLGQSGTAAATVRLRNAVITVRFRATASPTGKDASPKTPETPLDKGSGRAAAEAAARSATAALAACGTCLSR</sequence>
<feature type="transmembrane region" description="Helical" evidence="2">
    <location>
        <begin position="48"/>
        <end position="67"/>
    </location>
</feature>
<dbReference type="RefSeq" id="WP_163058776.1">
    <property type="nucleotide sequence ID" value="NZ_JAAGLI010000567.1"/>
</dbReference>
<dbReference type="Proteomes" id="UP000475532">
    <property type="component" value="Unassembled WGS sequence"/>
</dbReference>
<feature type="region of interest" description="Disordered" evidence="1">
    <location>
        <begin position="1"/>
        <end position="25"/>
    </location>
</feature>